<organism evidence="1 2">
    <name type="scientific">Oribacterium asaccharolyticum ACB7</name>
    <dbReference type="NCBI Taxonomy" id="796944"/>
    <lineage>
        <taxon>Bacteria</taxon>
        <taxon>Bacillati</taxon>
        <taxon>Bacillota</taxon>
        <taxon>Clostridia</taxon>
        <taxon>Lachnospirales</taxon>
        <taxon>Lachnospiraceae</taxon>
        <taxon>Oribacterium</taxon>
    </lineage>
</organism>
<protein>
    <submittedName>
        <fullName evidence="1">Uncharacterized protein</fullName>
    </submittedName>
</protein>
<comment type="caution">
    <text evidence="1">The sequence shown here is derived from an EMBL/GenBank/DDBJ whole genome shotgun (WGS) entry which is preliminary data.</text>
</comment>
<sequence length="32" mass="3536">MNVMVTLTVIIILVGIIVLDSSDCLRNASFER</sequence>
<keyword evidence="2" id="KW-1185">Reference proteome</keyword>
<dbReference type="Proteomes" id="UP000003527">
    <property type="component" value="Unassembled WGS sequence"/>
</dbReference>
<evidence type="ECO:0000313" key="1">
    <source>
        <dbReference type="EMBL" id="EHL12185.1"/>
    </source>
</evidence>
<dbReference type="AlphaFoldDB" id="G9WTY2"/>
<dbReference type="HOGENOM" id="CLU_221095_0_0_9"/>
<dbReference type="EMBL" id="AFZD01000016">
    <property type="protein sequence ID" value="EHL12185.1"/>
    <property type="molecule type" value="Genomic_DNA"/>
</dbReference>
<reference evidence="1 2" key="1">
    <citation type="submission" date="2011-08" db="EMBL/GenBank/DDBJ databases">
        <title>The Genome Sequence of Oribacterium sp. ACB7.</title>
        <authorList>
            <consortium name="The Broad Institute Genome Sequencing Platform"/>
            <person name="Earl A."/>
            <person name="Ward D."/>
            <person name="Feldgarden M."/>
            <person name="Gevers D."/>
            <person name="Sizova M."/>
            <person name="Hazen A."/>
            <person name="Epstein S."/>
            <person name="Young S.K."/>
            <person name="Zeng Q."/>
            <person name="Gargeya S."/>
            <person name="Fitzgerald M."/>
            <person name="Haas B."/>
            <person name="Abouelleil A."/>
            <person name="Alvarado L."/>
            <person name="Arachchi H.M."/>
            <person name="Berlin A."/>
            <person name="Brown A."/>
            <person name="Chapman S.B."/>
            <person name="Chen Z."/>
            <person name="Dunbar C."/>
            <person name="Freedman E."/>
            <person name="Gearin G."/>
            <person name="Gellesch M."/>
            <person name="Goldberg J."/>
            <person name="Griggs A."/>
            <person name="Gujja S."/>
            <person name="Heiman D."/>
            <person name="Howarth C."/>
            <person name="Larson L."/>
            <person name="Lui A."/>
            <person name="MacDonald P.J.P."/>
            <person name="Montmayeur A."/>
            <person name="Murphy C."/>
            <person name="Neiman D."/>
            <person name="Pearson M."/>
            <person name="Priest M."/>
            <person name="Roberts A."/>
            <person name="Saif S."/>
            <person name="Shea T."/>
            <person name="Shenoy N."/>
            <person name="Sisk P."/>
            <person name="Stolte C."/>
            <person name="Sykes S."/>
            <person name="Wortman J."/>
            <person name="Nusbaum C."/>
            <person name="Birren B."/>
        </authorList>
    </citation>
    <scope>NUCLEOTIDE SEQUENCE [LARGE SCALE GENOMIC DNA]</scope>
    <source>
        <strain evidence="1 2">ACB7</strain>
    </source>
</reference>
<gene>
    <name evidence="1" type="ORF">HMPREF9624_00492</name>
</gene>
<proteinExistence type="predicted"/>
<accession>G9WTY2</accession>
<evidence type="ECO:0000313" key="2">
    <source>
        <dbReference type="Proteomes" id="UP000003527"/>
    </source>
</evidence>
<name>G9WTY2_9FIRM</name>